<reference evidence="1" key="1">
    <citation type="submission" date="2023-04" db="EMBL/GenBank/DDBJ databases">
        <title>Draft Genome sequencing of Naganishia species isolated from polar environments using Oxford Nanopore Technology.</title>
        <authorList>
            <person name="Leo P."/>
            <person name="Venkateswaran K."/>
        </authorList>
    </citation>
    <scope>NUCLEOTIDE SEQUENCE</scope>
    <source>
        <strain evidence="1">MNA-CCFEE 5262</strain>
    </source>
</reference>
<dbReference type="EMBL" id="JASBWS010000071">
    <property type="protein sequence ID" value="KAJ9100991.1"/>
    <property type="molecule type" value="Genomic_DNA"/>
</dbReference>
<name>A0ACC2VQS5_9TREE</name>
<proteinExistence type="predicted"/>
<keyword evidence="2" id="KW-1185">Reference proteome</keyword>
<comment type="caution">
    <text evidence="1">The sequence shown here is derived from an EMBL/GenBank/DDBJ whole genome shotgun (WGS) entry which is preliminary data.</text>
</comment>
<gene>
    <name evidence="1" type="ORF">QFC20_005275</name>
</gene>
<evidence type="ECO:0000313" key="2">
    <source>
        <dbReference type="Proteomes" id="UP001230649"/>
    </source>
</evidence>
<sequence>MSSASPSNSMNPFAMTDEDDSPSFPSSSDHYKRDGNTHQRRGPTTGLDDHLDGLPSRGINYNSIFQDQSAEGLDDSAAGRDTPPYDDDEHDGLNLSSANPARTTQIDNDDQMPPDSEIPSIDPESTIPTANQSMYMSYRPSSSGTEQRLHRSVESATRSTRSDGTRNRNSGDPTRMWKGKGRDFGEHGAYTTTRANDPAAASDERGRSTDPFMNDSSLLDHSTSPPPDRKESRSPSTSSVDLHANDRRSRSHDRPRDAAAEKRNLLPMPVTSPHTDGERRSKDARKLGSSSLHGSVPAADVLFEAEEQDEQETTRHLKKSKSERHRHHKKRRHRKHSPSDRIDDEFASDERVYPAEEFDDDPQAMLMSTRSSRNASRAGKRKRTKQRHDATANLSEREKALWLWANVVDLDGYLQEIYEYYTGKGVYCIALRRVLNLLTSAFVIIFSTFLLSCIDIARFPRDGHGQLKDVIVHQYGRFRTRSSPGSLPCSSSGDWSHSHSVSAACWRSSASMRFLLDVPNSDIQTIAWGEVVRRIGNIRQENALTSVRNPADGSVTDMHDVPKLDAHDVANRIMRQENYLIALFTKDLLDLRVRLPIPIALQRYLPKRLITYDAAGERPYLTFGENSLTKALEWNLRYCLLGFLFDERGRVRKEFIKERGRPGMIESVKTRSDVLDRQEYHKNPSAIGSRGYTPFARWKFREFNELPHVFERRLDESYPAAKQYVDQFPKEITAITMRFIAFISGAFAAVLVLLSVIDPVFLHFEITPDRSVLFYLGVFTSVLAVSRGMVPATNQVFDPELLLTEVVGYIHYMPETWEGRLHSHQVHAEFGKMFQMKLAIFAQEILSVILTPFILLFSLPACASRIIDFCREFTVHVSGIGYVCSFAVFDFKREGNVKVDGGAEQVSTSRLMAQENKMEQSFLHFKITNPEWQPSDSAASMLLSRMVDGDSRGSHRLNSPFRLRNGMLRSVQLAASRPAKAQADAPFVGTEEERLKQKSMLYEAALQRSLKLRRPSGASKSAQSGRNSRLQAMEERPEVEDEDGWETAKLGTRLNDDDQLRDSIEAESGAGMLGLIHQVIKK</sequence>
<evidence type="ECO:0000313" key="1">
    <source>
        <dbReference type="EMBL" id="KAJ9100991.1"/>
    </source>
</evidence>
<dbReference type="Proteomes" id="UP001230649">
    <property type="component" value="Unassembled WGS sequence"/>
</dbReference>
<accession>A0ACC2VQS5</accession>
<protein>
    <submittedName>
        <fullName evidence="1">Uncharacterized protein</fullName>
    </submittedName>
</protein>
<organism evidence="1 2">
    <name type="scientific">Naganishia adeliensis</name>
    <dbReference type="NCBI Taxonomy" id="92952"/>
    <lineage>
        <taxon>Eukaryota</taxon>
        <taxon>Fungi</taxon>
        <taxon>Dikarya</taxon>
        <taxon>Basidiomycota</taxon>
        <taxon>Agaricomycotina</taxon>
        <taxon>Tremellomycetes</taxon>
        <taxon>Filobasidiales</taxon>
        <taxon>Filobasidiaceae</taxon>
        <taxon>Naganishia</taxon>
    </lineage>
</organism>